<accession>A0ABD3PDE3</accession>
<gene>
    <name evidence="3" type="ORF">ACHAWO_009533</name>
</gene>
<sequence>MRRSLGVVDNVWTTFTDLTGGGSTSGTKQTALAQQQIPEPHTLSSGEIIFVTILVSIIAVAVGFAIQSILQRRREVRREKEIAAANQEIAVTTVEMGTEEKYGDNQVMIGGPSRRVSIDSSEASGRSTRSGKVYTKSGSGGYSRKDSTTSLASRVSTDYKFAAIDHMNQIAQRGRHDGL</sequence>
<keyword evidence="2" id="KW-1133">Transmembrane helix</keyword>
<comment type="caution">
    <text evidence="3">The sequence shown here is derived from an EMBL/GenBank/DDBJ whole genome shotgun (WGS) entry which is preliminary data.</text>
</comment>
<dbReference type="Proteomes" id="UP001530400">
    <property type="component" value="Unassembled WGS sequence"/>
</dbReference>
<evidence type="ECO:0000256" key="1">
    <source>
        <dbReference type="SAM" id="MobiDB-lite"/>
    </source>
</evidence>
<reference evidence="3 4" key="1">
    <citation type="submission" date="2024-10" db="EMBL/GenBank/DDBJ databases">
        <title>Updated reference genomes for cyclostephanoid diatoms.</title>
        <authorList>
            <person name="Roberts W.R."/>
            <person name="Alverson A.J."/>
        </authorList>
    </citation>
    <scope>NUCLEOTIDE SEQUENCE [LARGE SCALE GENOMIC DNA]</scope>
    <source>
        <strain evidence="3 4">AJA010-31</strain>
    </source>
</reference>
<proteinExistence type="predicted"/>
<protein>
    <submittedName>
        <fullName evidence="3">Uncharacterized protein</fullName>
    </submittedName>
</protein>
<evidence type="ECO:0000313" key="4">
    <source>
        <dbReference type="Proteomes" id="UP001530400"/>
    </source>
</evidence>
<organism evidence="3 4">
    <name type="scientific">Cyclotella atomus</name>
    <dbReference type="NCBI Taxonomy" id="382360"/>
    <lineage>
        <taxon>Eukaryota</taxon>
        <taxon>Sar</taxon>
        <taxon>Stramenopiles</taxon>
        <taxon>Ochrophyta</taxon>
        <taxon>Bacillariophyta</taxon>
        <taxon>Coscinodiscophyceae</taxon>
        <taxon>Thalassiosirophycidae</taxon>
        <taxon>Stephanodiscales</taxon>
        <taxon>Stephanodiscaceae</taxon>
        <taxon>Cyclotella</taxon>
    </lineage>
</organism>
<keyword evidence="2" id="KW-0812">Transmembrane</keyword>
<evidence type="ECO:0000256" key="2">
    <source>
        <dbReference type="SAM" id="Phobius"/>
    </source>
</evidence>
<keyword evidence="4" id="KW-1185">Reference proteome</keyword>
<evidence type="ECO:0000313" key="3">
    <source>
        <dbReference type="EMBL" id="KAL3785747.1"/>
    </source>
</evidence>
<feature type="transmembrane region" description="Helical" evidence="2">
    <location>
        <begin position="48"/>
        <end position="70"/>
    </location>
</feature>
<feature type="region of interest" description="Disordered" evidence="1">
    <location>
        <begin position="109"/>
        <end position="149"/>
    </location>
</feature>
<feature type="compositionally biased region" description="Polar residues" evidence="1">
    <location>
        <begin position="118"/>
        <end position="130"/>
    </location>
</feature>
<dbReference type="AlphaFoldDB" id="A0ABD3PDE3"/>
<keyword evidence="2" id="KW-0472">Membrane</keyword>
<dbReference type="EMBL" id="JALLPJ020000679">
    <property type="protein sequence ID" value="KAL3785747.1"/>
    <property type="molecule type" value="Genomic_DNA"/>
</dbReference>
<name>A0ABD3PDE3_9STRA</name>